<evidence type="ECO:0000313" key="2">
    <source>
        <dbReference type="Proteomes" id="UP000289411"/>
    </source>
</evidence>
<evidence type="ECO:0000313" key="1">
    <source>
        <dbReference type="EMBL" id="RYB03953.1"/>
    </source>
</evidence>
<keyword evidence="2" id="KW-1185">Reference proteome</keyword>
<protein>
    <submittedName>
        <fullName evidence="1">Uncharacterized protein</fullName>
    </submittedName>
</protein>
<accession>A0A4Q2RA99</accession>
<gene>
    <name evidence="1" type="ORF">D3272_15295</name>
</gene>
<dbReference type="Proteomes" id="UP000289411">
    <property type="component" value="Unassembled WGS sequence"/>
</dbReference>
<sequence>MRQEDLPASGFTDNEMMLIAEAVRRAQLRHGEAGIERGAIEEAIIAEARRGTRTMYGLVKVGWRLERDAATAGLL</sequence>
<reference evidence="1 2" key="1">
    <citation type="submission" date="2018-09" db="EMBL/GenBank/DDBJ databases">
        <authorList>
            <person name="Grouzdev D.S."/>
            <person name="Krutkina M.S."/>
        </authorList>
    </citation>
    <scope>NUCLEOTIDE SEQUENCE [LARGE SCALE GENOMIC DNA]</scope>
    <source>
        <strain evidence="1 2">RmlP001</strain>
    </source>
</reference>
<dbReference type="RefSeq" id="WP_129220074.1">
    <property type="nucleotide sequence ID" value="NZ_QYBC01000012.1"/>
</dbReference>
<dbReference type="AlphaFoldDB" id="A0A4Q2RA99"/>
<comment type="caution">
    <text evidence="1">The sequence shown here is derived from an EMBL/GenBank/DDBJ whole genome shotgun (WGS) entry which is preliminary data.</text>
</comment>
<name>A0A4Q2RA99_9HYPH</name>
<reference evidence="1 2" key="2">
    <citation type="submission" date="2019-02" db="EMBL/GenBank/DDBJ databases">
        <title>'Lichenibacterium ramalinii' gen. nov. sp. nov., 'Lichenibacterium minor' gen. nov. sp. nov.</title>
        <authorList>
            <person name="Pankratov T."/>
        </authorList>
    </citation>
    <scope>NUCLEOTIDE SEQUENCE [LARGE SCALE GENOMIC DNA]</scope>
    <source>
        <strain evidence="1 2">RmlP001</strain>
    </source>
</reference>
<organism evidence="1 2">
    <name type="scientific">Lichenibacterium ramalinae</name>
    <dbReference type="NCBI Taxonomy" id="2316527"/>
    <lineage>
        <taxon>Bacteria</taxon>
        <taxon>Pseudomonadati</taxon>
        <taxon>Pseudomonadota</taxon>
        <taxon>Alphaproteobacteria</taxon>
        <taxon>Hyphomicrobiales</taxon>
        <taxon>Lichenihabitantaceae</taxon>
        <taxon>Lichenibacterium</taxon>
    </lineage>
</organism>
<proteinExistence type="predicted"/>
<dbReference type="EMBL" id="QYBC01000012">
    <property type="protein sequence ID" value="RYB03953.1"/>
    <property type="molecule type" value="Genomic_DNA"/>
</dbReference>